<dbReference type="Proteomes" id="UP000673375">
    <property type="component" value="Unassembled WGS sequence"/>
</dbReference>
<dbReference type="Pfam" id="PF02557">
    <property type="entry name" value="VanY"/>
    <property type="match status" value="1"/>
</dbReference>
<keyword evidence="2" id="KW-0121">Carboxypeptidase</keyword>
<gene>
    <name evidence="2" type="ORF">I6N96_14930</name>
</gene>
<keyword evidence="2" id="KW-0378">Hydrolase</keyword>
<evidence type="ECO:0000313" key="2">
    <source>
        <dbReference type="EMBL" id="MBP1047579.1"/>
    </source>
</evidence>
<dbReference type="InterPro" id="IPR052179">
    <property type="entry name" value="DD-CPase-like"/>
</dbReference>
<comment type="caution">
    <text evidence="2">The sequence shown here is derived from an EMBL/GenBank/DDBJ whole genome shotgun (WGS) entry which is preliminary data.</text>
</comment>
<reference evidence="2 3" key="1">
    <citation type="submission" date="2020-12" db="EMBL/GenBank/DDBJ databases">
        <title>Vagococcus allomyrinae sp. nov. and Enterococcus lavae sp. nov., isolated from the larvae of Allomyrina dichotoma.</title>
        <authorList>
            <person name="Lee S.D."/>
        </authorList>
    </citation>
    <scope>NUCLEOTIDE SEQUENCE [LARGE SCALE GENOMIC DNA]</scope>
    <source>
        <strain evidence="2 3">BWM-S5</strain>
    </source>
</reference>
<evidence type="ECO:0000259" key="1">
    <source>
        <dbReference type="Pfam" id="PF02557"/>
    </source>
</evidence>
<dbReference type="EMBL" id="JAEDXU010000008">
    <property type="protein sequence ID" value="MBP1047579.1"/>
    <property type="molecule type" value="Genomic_DNA"/>
</dbReference>
<dbReference type="GO" id="GO:0004180">
    <property type="term" value="F:carboxypeptidase activity"/>
    <property type="evidence" value="ECO:0007669"/>
    <property type="project" value="UniProtKB-KW"/>
</dbReference>
<name>A0ABS4CLV5_9ENTE</name>
<dbReference type="InterPro" id="IPR003709">
    <property type="entry name" value="VanY-like_core_dom"/>
</dbReference>
<accession>A0ABS4CLV5</accession>
<dbReference type="Gene3D" id="3.30.1380.10">
    <property type="match status" value="1"/>
</dbReference>
<sequence>MKTINAETAPIPRLINAAHCLASTEQPLNLVSAPFSNGKQRIDAKVANQLRLLVESIGGQKQIIVTSGYRSFSEQQILYTDSLERNGSLYTEKYIARPGCSEHQTGLAVDLGFADTENDAICPSFEGRVISQKLLAVMALYGFILRYPKGKEAVTGIAYEPWHFRYVGRPHSDIICRNNWTLEEYHECLRQRGTANDKET</sequence>
<feature type="domain" description="D-alanyl-D-alanine carboxypeptidase-like core" evidence="1">
    <location>
        <begin position="41"/>
        <end position="168"/>
    </location>
</feature>
<proteinExistence type="predicted"/>
<dbReference type="PANTHER" id="PTHR34385">
    <property type="entry name" value="D-ALANYL-D-ALANINE CARBOXYPEPTIDASE"/>
    <property type="match status" value="1"/>
</dbReference>
<dbReference type="InterPro" id="IPR009045">
    <property type="entry name" value="Zn_M74/Hedgehog-like"/>
</dbReference>
<dbReference type="PANTHER" id="PTHR34385:SF1">
    <property type="entry name" value="PEPTIDOGLYCAN L-ALANYL-D-GLUTAMATE ENDOPEPTIDASE CWLK"/>
    <property type="match status" value="1"/>
</dbReference>
<dbReference type="RefSeq" id="WP_209558356.1">
    <property type="nucleotide sequence ID" value="NZ_JAEDXU010000008.1"/>
</dbReference>
<organism evidence="2 3">
    <name type="scientific">Enterococcus larvae</name>
    <dbReference type="NCBI Taxonomy" id="2794352"/>
    <lineage>
        <taxon>Bacteria</taxon>
        <taxon>Bacillati</taxon>
        <taxon>Bacillota</taxon>
        <taxon>Bacilli</taxon>
        <taxon>Lactobacillales</taxon>
        <taxon>Enterococcaceae</taxon>
        <taxon>Enterococcus</taxon>
    </lineage>
</organism>
<protein>
    <submittedName>
        <fullName evidence="2">D-alanyl-D-alanine carboxypeptidase family protein</fullName>
    </submittedName>
</protein>
<keyword evidence="3" id="KW-1185">Reference proteome</keyword>
<dbReference type="SUPFAM" id="SSF55166">
    <property type="entry name" value="Hedgehog/DD-peptidase"/>
    <property type="match status" value="1"/>
</dbReference>
<keyword evidence="2" id="KW-0645">Protease</keyword>
<evidence type="ECO:0000313" key="3">
    <source>
        <dbReference type="Proteomes" id="UP000673375"/>
    </source>
</evidence>